<dbReference type="PANTHER" id="PTHR42982">
    <property type="entry name" value="SEC-INDEPENDENT PROTEIN TRANSLOCASE PROTEIN TATA"/>
    <property type="match status" value="1"/>
</dbReference>
<comment type="function">
    <text evidence="9">Part of the twin-arginine translocation (Tat) system that transports large folded proteins containing a characteristic twin-arginine motif in their signal peptide across membranes. TatA could form the protein-conducting channel of the Tat system.</text>
</comment>
<evidence type="ECO:0000256" key="8">
    <source>
        <dbReference type="ARBA" id="ARBA00023136"/>
    </source>
</evidence>
<evidence type="ECO:0000256" key="2">
    <source>
        <dbReference type="ARBA" id="ARBA00022448"/>
    </source>
</evidence>
<feature type="transmembrane region" description="Helical" evidence="9">
    <location>
        <begin position="6"/>
        <end position="26"/>
    </location>
</feature>
<dbReference type="EMBL" id="SRMP02000051">
    <property type="protein sequence ID" value="MFN0293774.1"/>
    <property type="molecule type" value="Genomic_DNA"/>
</dbReference>
<feature type="region of interest" description="Disordered" evidence="10">
    <location>
        <begin position="43"/>
        <end position="64"/>
    </location>
</feature>
<dbReference type="Proteomes" id="UP001517367">
    <property type="component" value="Unassembled WGS sequence"/>
</dbReference>
<keyword evidence="6 9" id="KW-1133">Transmembrane helix</keyword>
<comment type="subcellular location">
    <subcellularLocation>
        <location evidence="1 9">Cell membrane</location>
        <topology evidence="1 9">Single-pass membrane protein</topology>
    </subcellularLocation>
</comment>
<name>A0ABW9JQ18_9SPHI</name>
<accession>A0ABW9JQ18</accession>
<comment type="subunit">
    <text evidence="9">Forms a complex with TatC.</text>
</comment>
<evidence type="ECO:0000256" key="4">
    <source>
        <dbReference type="ARBA" id="ARBA00022692"/>
    </source>
</evidence>
<reference evidence="11 12" key="1">
    <citation type="submission" date="2024-12" db="EMBL/GenBank/DDBJ databases">
        <authorList>
            <person name="Hu S."/>
        </authorList>
    </citation>
    <scope>NUCLEOTIDE SEQUENCE [LARGE SCALE GENOMIC DNA]</scope>
    <source>
        <strain evidence="11 12">P-25</strain>
    </source>
</reference>
<dbReference type="HAMAP" id="MF_00236">
    <property type="entry name" value="TatA_E"/>
    <property type="match status" value="1"/>
</dbReference>
<keyword evidence="12" id="KW-1185">Reference proteome</keyword>
<dbReference type="InterPro" id="IPR003369">
    <property type="entry name" value="TatA/B/E"/>
</dbReference>
<dbReference type="Gene3D" id="1.20.5.3310">
    <property type="match status" value="1"/>
</dbReference>
<evidence type="ECO:0000256" key="9">
    <source>
        <dbReference type="HAMAP-Rule" id="MF_00236"/>
    </source>
</evidence>
<protein>
    <recommendedName>
        <fullName evidence="9">Sec-independent protein translocase protein TatA</fullName>
    </recommendedName>
</protein>
<comment type="caution">
    <text evidence="11">The sequence shown here is derived from an EMBL/GenBank/DDBJ whole genome shotgun (WGS) entry which is preliminary data.</text>
</comment>
<dbReference type="InterPro" id="IPR006312">
    <property type="entry name" value="TatA/E"/>
</dbReference>
<feature type="compositionally biased region" description="Polar residues" evidence="10">
    <location>
        <begin position="53"/>
        <end position="64"/>
    </location>
</feature>
<feature type="compositionally biased region" description="Basic and acidic residues" evidence="10">
    <location>
        <begin position="43"/>
        <end position="52"/>
    </location>
</feature>
<evidence type="ECO:0000256" key="1">
    <source>
        <dbReference type="ARBA" id="ARBA00004162"/>
    </source>
</evidence>
<keyword evidence="5 9" id="KW-0653">Protein transport</keyword>
<dbReference type="Pfam" id="PF02416">
    <property type="entry name" value="TatA_B_E"/>
    <property type="match status" value="1"/>
</dbReference>
<comment type="similarity">
    <text evidence="9">Belongs to the TatA/E family.</text>
</comment>
<evidence type="ECO:0000313" key="12">
    <source>
        <dbReference type="Proteomes" id="UP001517367"/>
    </source>
</evidence>
<evidence type="ECO:0000256" key="10">
    <source>
        <dbReference type="SAM" id="MobiDB-lite"/>
    </source>
</evidence>
<evidence type="ECO:0000313" key="11">
    <source>
        <dbReference type="EMBL" id="MFN0293774.1"/>
    </source>
</evidence>
<dbReference type="PANTHER" id="PTHR42982:SF1">
    <property type="entry name" value="SEC-INDEPENDENT PROTEIN TRANSLOCASE PROTEIN TATA"/>
    <property type="match status" value="1"/>
</dbReference>
<sequence>MLQTPLLAALGTMEIVLIVVALLLLFGGKKIPELMRGLGKGMKEFKDGKDGVDSTTTDNTNKPQ</sequence>
<keyword evidence="4 9" id="KW-0812">Transmembrane</keyword>
<evidence type="ECO:0000256" key="5">
    <source>
        <dbReference type="ARBA" id="ARBA00022927"/>
    </source>
</evidence>
<keyword evidence="3 9" id="KW-1003">Cell membrane</keyword>
<proteinExistence type="inferred from homology"/>
<evidence type="ECO:0000256" key="6">
    <source>
        <dbReference type="ARBA" id="ARBA00022989"/>
    </source>
</evidence>
<keyword evidence="7 9" id="KW-0811">Translocation</keyword>
<gene>
    <name evidence="9" type="primary">tatA</name>
    <name evidence="11" type="ORF">E5L68_020530</name>
</gene>
<keyword evidence="2 9" id="KW-0813">Transport</keyword>
<evidence type="ECO:0000256" key="3">
    <source>
        <dbReference type="ARBA" id="ARBA00022475"/>
    </source>
</evidence>
<organism evidence="11 12">
    <name type="scientific">Pedobacter helvus</name>
    <dbReference type="NCBI Taxonomy" id="2563444"/>
    <lineage>
        <taxon>Bacteria</taxon>
        <taxon>Pseudomonadati</taxon>
        <taxon>Bacteroidota</taxon>
        <taxon>Sphingobacteriia</taxon>
        <taxon>Sphingobacteriales</taxon>
        <taxon>Sphingobacteriaceae</taxon>
        <taxon>Pedobacter</taxon>
    </lineage>
</organism>
<evidence type="ECO:0000256" key="7">
    <source>
        <dbReference type="ARBA" id="ARBA00023010"/>
    </source>
</evidence>
<dbReference type="RefSeq" id="WP_138729426.1">
    <property type="nucleotide sequence ID" value="NZ_SRMP02000051.1"/>
</dbReference>
<keyword evidence="8 9" id="KW-0472">Membrane</keyword>